<dbReference type="SUPFAM" id="SSF109604">
    <property type="entry name" value="HD-domain/PDEase-like"/>
    <property type="match status" value="1"/>
</dbReference>
<accession>A0A0R2FBQ9</accession>
<dbReference type="PANTHER" id="PTHR30005">
    <property type="entry name" value="EXOPOLYPHOSPHATASE"/>
    <property type="match status" value="1"/>
</dbReference>
<dbReference type="Proteomes" id="UP000050865">
    <property type="component" value="Unassembled WGS sequence"/>
</dbReference>
<dbReference type="Gene3D" id="3.30.420.40">
    <property type="match status" value="1"/>
</dbReference>
<reference evidence="4 5" key="1">
    <citation type="journal article" date="2015" name="Genome Announc.">
        <title>Expanding the biotechnology potential of lactobacilli through comparative genomics of 213 strains and associated genera.</title>
        <authorList>
            <person name="Sun Z."/>
            <person name="Harris H.M."/>
            <person name="McCann A."/>
            <person name="Guo C."/>
            <person name="Argimon S."/>
            <person name="Zhang W."/>
            <person name="Yang X."/>
            <person name="Jeffery I.B."/>
            <person name="Cooney J.C."/>
            <person name="Kagawa T.F."/>
            <person name="Liu W."/>
            <person name="Song Y."/>
            <person name="Salvetti E."/>
            <person name="Wrobel A."/>
            <person name="Rasinkangas P."/>
            <person name="Parkhill J."/>
            <person name="Rea M.C."/>
            <person name="O'Sullivan O."/>
            <person name="Ritari J."/>
            <person name="Douillard F.P."/>
            <person name="Paul Ross R."/>
            <person name="Yang R."/>
            <person name="Briner A.E."/>
            <person name="Felis G.E."/>
            <person name="de Vos W.M."/>
            <person name="Barrangou R."/>
            <person name="Klaenhammer T.R."/>
            <person name="Caufield P.W."/>
            <person name="Cui Y."/>
            <person name="Zhang H."/>
            <person name="O'Toole P.W."/>
        </authorList>
    </citation>
    <scope>NUCLEOTIDE SEQUENCE [LARGE SCALE GENOMIC DNA]</scope>
    <source>
        <strain evidence="4 5">DSM 22697</strain>
    </source>
</reference>
<sequence length="509" mass="57116">MAVSERGFVVIGAQFVFFSITDLRTLKEIERGSYPVAIGEDIYATHEIEPETVDQLVVALQTIDRLMKDYGVRDVQVVGSHSFFEAENAQFIRDQLQSRTGLVVSPLTLSQESFYRTQAVLGKFPNFNQVTKDGTVLIDISSGSAELTAFADGDFGFSRNLSLGPLRVFEVMSDLQRTVPNPVEVMRDFIDSRLADFMRLLPKNQHYPHVILMGSALSVFSALIPTGSDTVEIDRDGFKLLYQEITHASDQYLSEQYDLTPTETAQVLPTVLLVYRLIKSLNSDEIWISDLKLLDGLEVNAASEAGSKAVNIDSDHEILISARNLAERYMVDPKHRDFTVKYALQLFDRLKKLHGLGKRERLLLEIAATVTDIGAYVDTHKHYEHSDYIIRASELIGLTAAEQRMVATIARYHSSDTPQTDLSDLTELNANRRLVIAKLTALLRVADALDASRQQKIEKIRVSLQKDRVLLTVTASDDVELERWSLRTKGAFFAAVYGLPIELKGKTRL</sequence>
<keyword evidence="5" id="KW-1185">Reference proteome</keyword>
<comment type="similarity">
    <text evidence="1">Belongs to the GppA/Ppx family.</text>
</comment>
<protein>
    <submittedName>
        <fullName evidence="4">Exopolyphosphatase</fullName>
    </submittedName>
</protein>
<dbReference type="PATRIC" id="fig|1423730.4.peg.2122"/>
<dbReference type="Gene3D" id="3.30.420.150">
    <property type="entry name" value="Exopolyphosphatase. Domain 2"/>
    <property type="match status" value="1"/>
</dbReference>
<organism evidence="4 5">
    <name type="scientific">Lacticaseibacillus camelliae DSM 22697 = JCM 13995</name>
    <dbReference type="NCBI Taxonomy" id="1423730"/>
    <lineage>
        <taxon>Bacteria</taxon>
        <taxon>Bacillati</taxon>
        <taxon>Bacillota</taxon>
        <taxon>Bacilli</taxon>
        <taxon>Lactobacillales</taxon>
        <taxon>Lactobacillaceae</taxon>
        <taxon>Lacticaseibacillus</taxon>
    </lineage>
</organism>
<comment type="caution">
    <text evidence="4">The sequence shown here is derived from an EMBL/GenBank/DDBJ whole genome shotgun (WGS) entry which is preliminary data.</text>
</comment>
<dbReference type="Pfam" id="PF02541">
    <property type="entry name" value="Ppx-GppA"/>
    <property type="match status" value="1"/>
</dbReference>
<evidence type="ECO:0000313" key="5">
    <source>
        <dbReference type="Proteomes" id="UP000050865"/>
    </source>
</evidence>
<name>A0A0R2FBQ9_9LACO</name>
<evidence type="ECO:0000313" key="4">
    <source>
        <dbReference type="EMBL" id="KRN25905.1"/>
    </source>
</evidence>
<gene>
    <name evidence="4" type="ORF">FC75_GL002040</name>
</gene>
<dbReference type="RefSeq" id="WP_054664621.1">
    <property type="nucleotide sequence ID" value="NZ_AYZJ01000002.1"/>
</dbReference>
<dbReference type="PANTHER" id="PTHR30005:SF0">
    <property type="entry name" value="RETROGRADE REGULATION PROTEIN 2"/>
    <property type="match status" value="1"/>
</dbReference>
<proteinExistence type="inferred from homology"/>
<dbReference type="InterPro" id="IPR043129">
    <property type="entry name" value="ATPase_NBD"/>
</dbReference>
<dbReference type="OrthoDB" id="9814545at2"/>
<feature type="domain" description="Ppx/GppA phosphatase N-terminal" evidence="2">
    <location>
        <begin position="30"/>
        <end position="297"/>
    </location>
</feature>
<dbReference type="InterPro" id="IPR050273">
    <property type="entry name" value="GppA/Ppx_hydrolase"/>
</dbReference>
<dbReference type="InterPro" id="IPR003695">
    <property type="entry name" value="Ppx_GppA_N"/>
</dbReference>
<dbReference type="AlphaFoldDB" id="A0A0R2FBQ9"/>
<dbReference type="STRING" id="1423730.FC75_GL002040"/>
<evidence type="ECO:0000256" key="1">
    <source>
        <dbReference type="ARBA" id="ARBA00007125"/>
    </source>
</evidence>
<dbReference type="SUPFAM" id="SSF53067">
    <property type="entry name" value="Actin-like ATPase domain"/>
    <property type="match status" value="2"/>
</dbReference>
<dbReference type="Gene3D" id="1.10.3210.10">
    <property type="entry name" value="Hypothetical protein af1432"/>
    <property type="match status" value="1"/>
</dbReference>
<dbReference type="EMBL" id="AYZJ01000002">
    <property type="protein sequence ID" value="KRN25905.1"/>
    <property type="molecule type" value="Genomic_DNA"/>
</dbReference>
<evidence type="ECO:0000259" key="2">
    <source>
        <dbReference type="Pfam" id="PF02541"/>
    </source>
</evidence>
<dbReference type="GO" id="GO:0016462">
    <property type="term" value="F:pyrophosphatase activity"/>
    <property type="evidence" value="ECO:0007669"/>
    <property type="project" value="TreeGrafter"/>
</dbReference>
<evidence type="ECO:0000259" key="3">
    <source>
        <dbReference type="Pfam" id="PF21447"/>
    </source>
</evidence>
<dbReference type="Pfam" id="PF21447">
    <property type="entry name" value="Ppx-GppA_III"/>
    <property type="match status" value="1"/>
</dbReference>
<feature type="domain" description="Ppx/GppA phosphatase C-terminal" evidence="3">
    <location>
        <begin position="321"/>
        <end position="478"/>
    </location>
</feature>
<dbReference type="InterPro" id="IPR048950">
    <property type="entry name" value="Ppx_GppA_C"/>
</dbReference>